<accession>A0ABQ1NFX0</accession>
<name>A0ABQ1NFX0_9BURK</name>
<protein>
    <submittedName>
        <fullName evidence="2">Uncharacterized protein</fullName>
    </submittedName>
</protein>
<comment type="caution">
    <text evidence="2">The sequence shown here is derived from an EMBL/GenBank/DDBJ whole genome shotgun (WGS) entry which is preliminary data.</text>
</comment>
<sequence>MAASRSARQHGAAPPAATSRNTREEFESICEAGKLFRALKIPCCSDDSRAGRTLRDPPRHSLLLDSPHMSLDRRFHHLTQRAALVLGAALLLTSTAYAAQATQPTEPADVCPALKHIVDAPDFKQLHAQTAAQLPGVSAADDCRANSHAYDCHWRAHWQADGVVSDPLEEFGADIAACFPNVVHDVNTPTRQHFIVTTEDRRVNVTASVQGQNELRLRVTR</sequence>
<proteinExistence type="predicted"/>
<organism evidence="2 3">
    <name type="scientific">Paraburkholderia caffeinilytica</name>
    <dbReference type="NCBI Taxonomy" id="1761016"/>
    <lineage>
        <taxon>Bacteria</taxon>
        <taxon>Pseudomonadati</taxon>
        <taxon>Pseudomonadota</taxon>
        <taxon>Betaproteobacteria</taxon>
        <taxon>Burkholderiales</taxon>
        <taxon>Burkholderiaceae</taxon>
        <taxon>Paraburkholderia</taxon>
    </lineage>
</organism>
<evidence type="ECO:0000313" key="3">
    <source>
        <dbReference type="Proteomes" id="UP000602004"/>
    </source>
</evidence>
<dbReference type="EMBL" id="BMHL01000022">
    <property type="protein sequence ID" value="GGC71960.1"/>
    <property type="molecule type" value="Genomic_DNA"/>
</dbReference>
<dbReference type="Proteomes" id="UP000602004">
    <property type="component" value="Unassembled WGS sequence"/>
</dbReference>
<evidence type="ECO:0000256" key="1">
    <source>
        <dbReference type="SAM" id="MobiDB-lite"/>
    </source>
</evidence>
<gene>
    <name evidence="2" type="ORF">GCM10011400_70000</name>
</gene>
<keyword evidence="3" id="KW-1185">Reference proteome</keyword>
<reference evidence="3" key="1">
    <citation type="journal article" date="2019" name="Int. J. Syst. Evol. Microbiol.">
        <title>The Global Catalogue of Microorganisms (GCM) 10K type strain sequencing project: providing services to taxonomists for standard genome sequencing and annotation.</title>
        <authorList>
            <consortium name="The Broad Institute Genomics Platform"/>
            <consortium name="The Broad Institute Genome Sequencing Center for Infectious Disease"/>
            <person name="Wu L."/>
            <person name="Ma J."/>
        </authorList>
    </citation>
    <scope>NUCLEOTIDE SEQUENCE [LARGE SCALE GENOMIC DNA]</scope>
    <source>
        <strain evidence="3">CGMCC 1.15103</strain>
    </source>
</reference>
<evidence type="ECO:0000313" key="2">
    <source>
        <dbReference type="EMBL" id="GGC71960.1"/>
    </source>
</evidence>
<feature type="region of interest" description="Disordered" evidence="1">
    <location>
        <begin position="1"/>
        <end position="23"/>
    </location>
</feature>